<proteinExistence type="predicted"/>
<feature type="region of interest" description="Disordered" evidence="1">
    <location>
        <begin position="1"/>
        <end position="40"/>
    </location>
</feature>
<organism evidence="2">
    <name type="scientific">viral metagenome</name>
    <dbReference type="NCBI Taxonomy" id="1070528"/>
    <lineage>
        <taxon>unclassified sequences</taxon>
        <taxon>metagenomes</taxon>
        <taxon>organismal metagenomes</taxon>
    </lineage>
</organism>
<protein>
    <submittedName>
        <fullName evidence="2">Uncharacterized protein</fullName>
    </submittedName>
</protein>
<evidence type="ECO:0000256" key="1">
    <source>
        <dbReference type="SAM" id="MobiDB-lite"/>
    </source>
</evidence>
<sequence length="477" mass="50416">MGEYDSLAEFMGRAGEQDIENSRTRKPVPARSASEDKSPFVGDGTLWDMEITLWPHFPEFPDLPDYPEYVFPAIPDWPEGPWPGDTGPGYWDTPGATWPDPESPDVGDYVWTIRHPPDEVYPEEPEEGEPPPEGPFQWLPDPDGGGSCSISCPATIECGKTLVCVINHDAATIVDGVTVNGPVLGHAVIGKNIEIKVSGQAEEGDVIKITVTTTTIPPTSHFGAFPITGVPKFSGAGGWGSCTQNVRVTCGEACECVGGDVTIETTASQAYIDPSGDQVYRYVIAGSSSETMSVDPAGGACGPITWSASGANFFIGESGWSVTLTTNASACTSGGGCLTTVTATDACGISDTMTLYCSNGGYVQAAGNPQCGLSGAWTEFEPGGSYEKFYLVDEDLMQMQWVYKTGGGAGACYGDCTEPTPAWAAMNCIDNYPGGIPGSETVPAGFMVWCVDLIAPAEGNVNCYANKYLLLYEWSCP</sequence>
<reference evidence="2" key="1">
    <citation type="submission" date="2020-03" db="EMBL/GenBank/DDBJ databases">
        <title>The deep terrestrial virosphere.</title>
        <authorList>
            <person name="Holmfeldt K."/>
            <person name="Nilsson E."/>
            <person name="Simone D."/>
            <person name="Lopez-Fernandez M."/>
            <person name="Wu X."/>
            <person name="de Brujin I."/>
            <person name="Lundin D."/>
            <person name="Andersson A."/>
            <person name="Bertilsson S."/>
            <person name="Dopson M."/>
        </authorList>
    </citation>
    <scope>NUCLEOTIDE SEQUENCE</scope>
    <source>
        <strain evidence="2">MM415B02034</strain>
    </source>
</reference>
<accession>A0A6M3IDQ9</accession>
<dbReference type="AlphaFoldDB" id="A0A6M3IDQ9"/>
<gene>
    <name evidence="2" type="ORF">MM415B02034_0004</name>
</gene>
<dbReference type="EMBL" id="MT141165">
    <property type="protein sequence ID" value="QJA55543.1"/>
    <property type="molecule type" value="Genomic_DNA"/>
</dbReference>
<name>A0A6M3IDQ9_9ZZZZ</name>
<evidence type="ECO:0000313" key="2">
    <source>
        <dbReference type="EMBL" id="QJA55543.1"/>
    </source>
</evidence>